<dbReference type="GO" id="GO:0016020">
    <property type="term" value="C:membrane"/>
    <property type="evidence" value="ECO:0007669"/>
    <property type="project" value="InterPro"/>
</dbReference>
<keyword evidence="4" id="KW-0762">Sugar transport</keyword>
<dbReference type="OrthoDB" id="6578004at2"/>
<evidence type="ECO:0000256" key="1">
    <source>
        <dbReference type="ARBA" id="ARBA00004496"/>
    </source>
</evidence>
<dbReference type="PANTHER" id="PTHR33799">
    <property type="entry name" value="PTS PERMEASE-RELATED-RELATED"/>
    <property type="match status" value="1"/>
</dbReference>
<evidence type="ECO:0000313" key="9">
    <source>
        <dbReference type="EMBL" id="EEF69581.1"/>
    </source>
</evidence>
<evidence type="ECO:0000256" key="3">
    <source>
        <dbReference type="ARBA" id="ARBA00022490"/>
    </source>
</evidence>
<comment type="subcellular location">
    <subcellularLocation>
        <location evidence="1">Cytoplasm</location>
    </subcellularLocation>
</comment>
<dbReference type="InterPro" id="IPR033887">
    <property type="entry name" value="PTS_IIA_man"/>
</dbReference>
<proteinExistence type="predicted"/>
<keyword evidence="2" id="KW-0813">Transport</keyword>
<dbReference type="Proteomes" id="UP000005950">
    <property type="component" value="Unassembled WGS sequence"/>
</dbReference>
<evidence type="ECO:0000256" key="6">
    <source>
        <dbReference type="ARBA" id="ARBA00022683"/>
    </source>
</evidence>
<dbReference type="RefSeq" id="WP_006057424.1">
    <property type="nucleotide sequence ID" value="NZ_GG657552.1"/>
</dbReference>
<dbReference type="PANTHER" id="PTHR33799:SF1">
    <property type="entry name" value="PTS SYSTEM MANNOSE-SPECIFIC EIIAB COMPONENT-RELATED"/>
    <property type="match status" value="1"/>
</dbReference>
<comment type="caution">
    <text evidence="9">The sequence shown here is derived from an EMBL/GenBank/DDBJ whole genome shotgun (WGS) entry which is preliminary data.</text>
</comment>
<dbReference type="PROSITE" id="PS51096">
    <property type="entry name" value="PTS_EIIA_TYPE_4"/>
    <property type="match status" value="1"/>
</dbReference>
<dbReference type="SUPFAM" id="SSF53062">
    <property type="entry name" value="PTS system fructose IIA component-like"/>
    <property type="match status" value="1"/>
</dbReference>
<dbReference type="eggNOG" id="COG2893">
    <property type="taxonomic scope" value="Bacteria"/>
</dbReference>
<sequence length="136" mass="15626">MIKILIASHDRMASGMKASAEFFTGPCDRLTAIDAYTDEQDFERQIRDYLAKQNDADQILFLSDLYGGSVNQIMARVMSEEKNIQLISGFNFPLLLELLECNEARLSEEQLDFMLEQARQSMRRVVLKESEAEAFF</sequence>
<dbReference type="CDD" id="cd00006">
    <property type="entry name" value="PTS_IIA_man"/>
    <property type="match status" value="1"/>
</dbReference>
<dbReference type="GO" id="GO:0005737">
    <property type="term" value="C:cytoplasm"/>
    <property type="evidence" value="ECO:0007669"/>
    <property type="project" value="UniProtKB-SubCell"/>
</dbReference>
<dbReference type="InterPro" id="IPR004701">
    <property type="entry name" value="PTS_EIIA_man-typ"/>
</dbReference>
<evidence type="ECO:0000313" key="10">
    <source>
        <dbReference type="Proteomes" id="UP000005950"/>
    </source>
</evidence>
<keyword evidence="3" id="KW-0963">Cytoplasm</keyword>
<keyword evidence="5" id="KW-0808">Transferase</keyword>
<dbReference type="Pfam" id="PF03610">
    <property type="entry name" value="EIIA-man"/>
    <property type="match status" value="1"/>
</dbReference>
<protein>
    <submittedName>
        <fullName evidence="9">PTS system fructose IIA component</fullName>
    </submittedName>
</protein>
<evidence type="ECO:0000256" key="4">
    <source>
        <dbReference type="ARBA" id="ARBA00022597"/>
    </source>
</evidence>
<evidence type="ECO:0000256" key="2">
    <source>
        <dbReference type="ARBA" id="ARBA00022448"/>
    </source>
</evidence>
<dbReference type="Gene3D" id="3.40.50.510">
    <property type="entry name" value="Phosphotransferase system, mannose-type IIA component"/>
    <property type="match status" value="1"/>
</dbReference>
<evidence type="ECO:0000256" key="7">
    <source>
        <dbReference type="ARBA" id="ARBA00022777"/>
    </source>
</evidence>
<dbReference type="STRING" id="545696.HOLDEFILI_00207"/>
<feature type="domain" description="PTS EIIA type-4" evidence="8">
    <location>
        <begin position="1"/>
        <end position="126"/>
    </location>
</feature>
<dbReference type="InterPro" id="IPR036662">
    <property type="entry name" value="PTS_EIIA_man-typ_sf"/>
</dbReference>
<dbReference type="InterPro" id="IPR051471">
    <property type="entry name" value="Bacterial_PTS_sugar_comp"/>
</dbReference>
<dbReference type="EMBL" id="ACCF01000010">
    <property type="protein sequence ID" value="EEF69581.1"/>
    <property type="molecule type" value="Genomic_DNA"/>
</dbReference>
<keyword evidence="7" id="KW-0418">Kinase</keyword>
<reference evidence="9 10" key="2">
    <citation type="submission" date="2009-02" db="EMBL/GenBank/DDBJ databases">
        <title>Draft genome sequence of Holdemania filiformis DSM 12042.</title>
        <authorList>
            <person name="Sudarsanam P."/>
            <person name="Ley R."/>
            <person name="Guruge J."/>
            <person name="Turnbaugh P.J."/>
            <person name="Mahowald M."/>
            <person name="Liep D."/>
            <person name="Gordon J."/>
        </authorList>
    </citation>
    <scope>NUCLEOTIDE SEQUENCE [LARGE SCALE GENOMIC DNA]</scope>
    <source>
        <strain evidence="9 10">DSM 12042</strain>
    </source>
</reference>
<dbReference type="GO" id="GO:0016301">
    <property type="term" value="F:kinase activity"/>
    <property type="evidence" value="ECO:0007669"/>
    <property type="project" value="UniProtKB-KW"/>
</dbReference>
<name>B9Y332_9FIRM</name>
<keyword evidence="6" id="KW-0598">Phosphotransferase system</keyword>
<dbReference type="AlphaFoldDB" id="B9Y332"/>
<reference evidence="9 10" key="1">
    <citation type="submission" date="2008-12" db="EMBL/GenBank/DDBJ databases">
        <authorList>
            <person name="Fulton L."/>
            <person name="Clifton S."/>
            <person name="Fulton B."/>
            <person name="Xu J."/>
            <person name="Minx P."/>
            <person name="Pepin K.H."/>
            <person name="Johnson M."/>
            <person name="Bhonagiri V."/>
            <person name="Nash W.E."/>
            <person name="Mardis E.R."/>
            <person name="Wilson R.K."/>
        </authorList>
    </citation>
    <scope>NUCLEOTIDE SEQUENCE [LARGE SCALE GENOMIC DNA]</scope>
    <source>
        <strain evidence="9 10">DSM 12042</strain>
    </source>
</reference>
<organism evidence="9 10">
    <name type="scientific">Holdemania filiformis DSM 12042</name>
    <dbReference type="NCBI Taxonomy" id="545696"/>
    <lineage>
        <taxon>Bacteria</taxon>
        <taxon>Bacillati</taxon>
        <taxon>Bacillota</taxon>
        <taxon>Erysipelotrichia</taxon>
        <taxon>Erysipelotrichales</taxon>
        <taxon>Erysipelotrichaceae</taxon>
        <taxon>Holdemania</taxon>
    </lineage>
</organism>
<evidence type="ECO:0000256" key="5">
    <source>
        <dbReference type="ARBA" id="ARBA00022679"/>
    </source>
</evidence>
<dbReference type="GO" id="GO:0009401">
    <property type="term" value="P:phosphoenolpyruvate-dependent sugar phosphotransferase system"/>
    <property type="evidence" value="ECO:0007669"/>
    <property type="project" value="UniProtKB-KW"/>
</dbReference>
<dbReference type="HOGENOM" id="CLU_123235_3_2_9"/>
<accession>B9Y332</accession>
<gene>
    <name evidence="9" type="ORF">HOLDEFILI_00207</name>
</gene>
<evidence type="ECO:0000259" key="8">
    <source>
        <dbReference type="PROSITE" id="PS51096"/>
    </source>
</evidence>